<dbReference type="RefSeq" id="WP_229958305.1">
    <property type="nucleotide sequence ID" value="NZ_JBHUHV010000037.1"/>
</dbReference>
<keyword evidence="1" id="KW-0472">Membrane</keyword>
<keyword evidence="1" id="KW-0812">Transmembrane</keyword>
<sequence length="85" mass="9750">MADKGYDSSSFARVIAELGAEVVVPSRSNAKQPRLIDENLYKDQNKIERFFNRIKHYRRIATRYDKTASSFLAFLHLAAAMTLLL</sequence>
<organism evidence="3 4">
    <name type="scientific">Pontibacter silvestris</name>
    <dbReference type="NCBI Taxonomy" id="2305183"/>
    <lineage>
        <taxon>Bacteria</taxon>
        <taxon>Pseudomonadati</taxon>
        <taxon>Bacteroidota</taxon>
        <taxon>Cytophagia</taxon>
        <taxon>Cytophagales</taxon>
        <taxon>Hymenobacteraceae</taxon>
        <taxon>Pontibacter</taxon>
    </lineage>
</organism>
<protein>
    <submittedName>
        <fullName evidence="3">Transposase</fullName>
    </submittedName>
</protein>
<evidence type="ECO:0000313" key="4">
    <source>
        <dbReference type="Proteomes" id="UP001597369"/>
    </source>
</evidence>
<dbReference type="PANTHER" id="PTHR30007">
    <property type="entry name" value="PHP DOMAIN PROTEIN"/>
    <property type="match status" value="1"/>
</dbReference>
<dbReference type="Proteomes" id="UP001597369">
    <property type="component" value="Unassembled WGS sequence"/>
</dbReference>
<feature type="domain" description="Transposase DDE" evidence="2">
    <location>
        <begin position="2"/>
        <end position="84"/>
    </location>
</feature>
<feature type="transmembrane region" description="Helical" evidence="1">
    <location>
        <begin position="67"/>
        <end position="84"/>
    </location>
</feature>
<evidence type="ECO:0000313" key="3">
    <source>
        <dbReference type="EMBL" id="MFD2067447.1"/>
    </source>
</evidence>
<evidence type="ECO:0000256" key="1">
    <source>
        <dbReference type="SAM" id="Phobius"/>
    </source>
</evidence>
<keyword evidence="1" id="KW-1133">Transmembrane helix</keyword>
<dbReference type="EMBL" id="JBHUHV010000037">
    <property type="protein sequence ID" value="MFD2067447.1"/>
    <property type="molecule type" value="Genomic_DNA"/>
</dbReference>
<proteinExistence type="predicted"/>
<accession>A0ABW4WXV7</accession>
<dbReference type="Pfam" id="PF13586">
    <property type="entry name" value="DDE_Tnp_1_2"/>
    <property type="match status" value="1"/>
</dbReference>
<keyword evidence="4" id="KW-1185">Reference proteome</keyword>
<dbReference type="InterPro" id="IPR025668">
    <property type="entry name" value="Tnp_DDE_dom"/>
</dbReference>
<reference evidence="4" key="1">
    <citation type="journal article" date="2019" name="Int. J. Syst. Evol. Microbiol.">
        <title>The Global Catalogue of Microorganisms (GCM) 10K type strain sequencing project: providing services to taxonomists for standard genome sequencing and annotation.</title>
        <authorList>
            <consortium name="The Broad Institute Genomics Platform"/>
            <consortium name="The Broad Institute Genome Sequencing Center for Infectious Disease"/>
            <person name="Wu L."/>
            <person name="Ma J."/>
        </authorList>
    </citation>
    <scope>NUCLEOTIDE SEQUENCE [LARGE SCALE GENOMIC DNA]</scope>
    <source>
        <strain evidence="4">JCM 16545</strain>
    </source>
</reference>
<comment type="caution">
    <text evidence="3">The sequence shown here is derived from an EMBL/GenBank/DDBJ whole genome shotgun (WGS) entry which is preliminary data.</text>
</comment>
<name>A0ABW4WXV7_9BACT</name>
<evidence type="ECO:0000259" key="2">
    <source>
        <dbReference type="Pfam" id="PF13586"/>
    </source>
</evidence>
<gene>
    <name evidence="3" type="ORF">ACFSKU_11180</name>
</gene>
<dbReference type="PANTHER" id="PTHR30007:SF1">
    <property type="entry name" value="BLR1914 PROTEIN"/>
    <property type="match status" value="1"/>
</dbReference>